<reference evidence="3 4" key="1">
    <citation type="journal article" date="2019" name="Commun. Biol.">
        <title>The bagworm genome reveals a unique fibroin gene that provides high tensile strength.</title>
        <authorList>
            <person name="Kono N."/>
            <person name="Nakamura H."/>
            <person name="Ohtoshi R."/>
            <person name="Tomita M."/>
            <person name="Numata K."/>
            <person name="Arakawa K."/>
        </authorList>
    </citation>
    <scope>NUCLEOTIDE SEQUENCE [LARGE SCALE GENOMIC DNA]</scope>
</reference>
<name>A0A4C1UNN3_EUMVA</name>
<keyword evidence="2" id="KW-0812">Transmembrane</keyword>
<accession>A0A4C1UNN3</accession>
<protein>
    <submittedName>
        <fullName evidence="3">Uncharacterized protein</fullName>
    </submittedName>
</protein>
<feature type="transmembrane region" description="Helical" evidence="2">
    <location>
        <begin position="106"/>
        <end position="125"/>
    </location>
</feature>
<comment type="caution">
    <text evidence="3">The sequence shown here is derived from an EMBL/GenBank/DDBJ whole genome shotgun (WGS) entry which is preliminary data.</text>
</comment>
<proteinExistence type="predicted"/>
<keyword evidence="4" id="KW-1185">Reference proteome</keyword>
<dbReference type="AlphaFoldDB" id="A0A4C1UNN3"/>
<evidence type="ECO:0000313" key="4">
    <source>
        <dbReference type="Proteomes" id="UP000299102"/>
    </source>
</evidence>
<keyword evidence="2" id="KW-0472">Membrane</keyword>
<feature type="compositionally biased region" description="Polar residues" evidence="1">
    <location>
        <begin position="148"/>
        <end position="161"/>
    </location>
</feature>
<dbReference type="EMBL" id="BGZK01000202">
    <property type="protein sequence ID" value="GBP28078.1"/>
    <property type="molecule type" value="Genomic_DNA"/>
</dbReference>
<evidence type="ECO:0000256" key="2">
    <source>
        <dbReference type="SAM" id="Phobius"/>
    </source>
</evidence>
<organism evidence="3 4">
    <name type="scientific">Eumeta variegata</name>
    <name type="common">Bagworm moth</name>
    <name type="synonym">Eumeta japonica</name>
    <dbReference type="NCBI Taxonomy" id="151549"/>
    <lineage>
        <taxon>Eukaryota</taxon>
        <taxon>Metazoa</taxon>
        <taxon>Ecdysozoa</taxon>
        <taxon>Arthropoda</taxon>
        <taxon>Hexapoda</taxon>
        <taxon>Insecta</taxon>
        <taxon>Pterygota</taxon>
        <taxon>Neoptera</taxon>
        <taxon>Endopterygota</taxon>
        <taxon>Lepidoptera</taxon>
        <taxon>Glossata</taxon>
        <taxon>Ditrysia</taxon>
        <taxon>Tineoidea</taxon>
        <taxon>Psychidae</taxon>
        <taxon>Oiketicinae</taxon>
        <taxon>Eumeta</taxon>
    </lineage>
</organism>
<evidence type="ECO:0000256" key="1">
    <source>
        <dbReference type="SAM" id="MobiDB-lite"/>
    </source>
</evidence>
<sequence length="174" mass="19451">MLQPKPQLRMDLASGCPTLLSISSSGADLKSLNMPTFGSALNLTNNIALCNEYNSDWKTIQEGPRLKVSASVLLYDPELLASCRFRDAAAARSALTRLRGSRKSRYSRTCTLGYFCFALYFFIPIEHDTLLMEFSTARHTALRRNQKYNPNYNRTHPSKSSIGCRAAPRRAAPP</sequence>
<dbReference type="Proteomes" id="UP000299102">
    <property type="component" value="Unassembled WGS sequence"/>
</dbReference>
<evidence type="ECO:0000313" key="3">
    <source>
        <dbReference type="EMBL" id="GBP28078.1"/>
    </source>
</evidence>
<feature type="compositionally biased region" description="Low complexity" evidence="1">
    <location>
        <begin position="165"/>
        <end position="174"/>
    </location>
</feature>
<gene>
    <name evidence="3" type="ORF">EVAR_21198_1</name>
</gene>
<feature type="region of interest" description="Disordered" evidence="1">
    <location>
        <begin position="148"/>
        <end position="174"/>
    </location>
</feature>
<keyword evidence="2" id="KW-1133">Transmembrane helix</keyword>